<dbReference type="Proteomes" id="UP001199424">
    <property type="component" value="Unassembled WGS sequence"/>
</dbReference>
<dbReference type="RefSeq" id="WP_308449028.1">
    <property type="nucleotide sequence ID" value="NZ_JAJEQC010000005.1"/>
</dbReference>
<dbReference type="EMBL" id="JAJEQC010000005">
    <property type="protein sequence ID" value="MCC2136566.1"/>
    <property type="molecule type" value="Genomic_DNA"/>
</dbReference>
<reference evidence="1" key="1">
    <citation type="submission" date="2021-10" db="EMBL/GenBank/DDBJ databases">
        <title>Anaerobic single-cell dispensing facilitates the cultivation of human gut bacteria.</title>
        <authorList>
            <person name="Afrizal A."/>
        </authorList>
    </citation>
    <scope>NUCLEOTIDE SEQUENCE</scope>
    <source>
        <strain evidence="1">CLA-AA-H250</strain>
    </source>
</reference>
<dbReference type="AlphaFoldDB" id="A0AAE3ALP5"/>
<evidence type="ECO:0000313" key="2">
    <source>
        <dbReference type="Proteomes" id="UP001199424"/>
    </source>
</evidence>
<proteinExistence type="predicted"/>
<protein>
    <submittedName>
        <fullName evidence="1">Uncharacterized protein</fullName>
    </submittedName>
</protein>
<keyword evidence="2" id="KW-1185">Reference proteome</keyword>
<comment type="caution">
    <text evidence="1">The sequence shown here is derived from an EMBL/GenBank/DDBJ whole genome shotgun (WGS) entry which is preliminary data.</text>
</comment>
<gene>
    <name evidence="1" type="ORF">LKD31_06005</name>
</gene>
<organism evidence="1 2">
    <name type="scientific">Hominenteromicrobium mulieris</name>
    <dbReference type="NCBI Taxonomy" id="2885357"/>
    <lineage>
        <taxon>Bacteria</taxon>
        <taxon>Bacillati</taxon>
        <taxon>Bacillota</taxon>
        <taxon>Clostridia</taxon>
        <taxon>Eubacteriales</taxon>
        <taxon>Oscillospiraceae</taxon>
        <taxon>Hominenteromicrobium</taxon>
    </lineage>
</organism>
<evidence type="ECO:0000313" key="1">
    <source>
        <dbReference type="EMBL" id="MCC2136566.1"/>
    </source>
</evidence>
<name>A0AAE3ALP5_9FIRM</name>
<accession>A0AAE3ALP5</accession>
<sequence>MHIFEEASPTIIGQMVTPKNIGDFFLESSYYFYCWDDLMELEYGQCVRNKKKYYFISEFAEAIMKRGFFCDKPLYAEFTEEQIQKYFSGEYSVGQIFALAISQALNFTPEQVEVLEDKNLKCLAVWILYDMVLGTDVRDIREILNKPIFIEEKEKQIRNLHGKRHYLLISQENWKMVTEWNAWNKCADDGTLNCIKNLRGNFLCSDAVMDDDYNLIDTNENRYLSI</sequence>